<keyword evidence="2" id="KW-0256">Endoplasmic reticulum</keyword>
<keyword evidence="5" id="KW-0812">Transmembrane</keyword>
<evidence type="ECO:0000256" key="4">
    <source>
        <dbReference type="SAM" id="MobiDB-lite"/>
    </source>
</evidence>
<sequence length="466" mass="52857">MSASNSLTVEQEDILSNFQTVTNITDVEKAVLMLSHNDWNIENAVREFLDEGHHSNTPEESTTSPAQSMNNERRNVGNYARPGLSFVSIVSFPVTLIWGILSGFFSLFYSLFVPVNHTVTRTRGRPINPRSAALKFIKEFEENHGGVRPEFFVGGYSDALSRAKRDVKYLLVILLSDGPGSNNSFCQDTLASERLVNFLREQEVIVWGGDTRGSEGHQVSNTLQARELPFVGLIGLQSTPGGASKMTLIEKIQGQSTPEIIVQRLSIQFQRTSAELQRAKREHQERESSRSIRKQQDEAYKQSLLADQEKERKAREERDRIEKANLEVERIETARLKLEEDRLKYRKYLLSTIPSEPAAEESETARLSFKMPDGERIIRRFRGNETVEDVYAFVDTFPLSIGGDSEPVEANPVPHYVYEFSFHLVTPFPRTVIEWNSNSVKIKDMPVLWPSASILIEEADPEEEAC</sequence>
<dbReference type="SUPFAM" id="SSF52833">
    <property type="entry name" value="Thioredoxin-like"/>
    <property type="match status" value="1"/>
</dbReference>
<dbReference type="CDD" id="cd01767">
    <property type="entry name" value="UBX"/>
    <property type="match status" value="1"/>
</dbReference>
<dbReference type="CDD" id="cd14273">
    <property type="entry name" value="UBA_TAP-C_like"/>
    <property type="match status" value="1"/>
</dbReference>
<evidence type="ECO:0000256" key="5">
    <source>
        <dbReference type="SAM" id="Phobius"/>
    </source>
</evidence>
<comment type="subcellular location">
    <subcellularLocation>
        <location evidence="1">Endoplasmic reticulum</location>
    </subcellularLocation>
</comment>
<dbReference type="InterPro" id="IPR001012">
    <property type="entry name" value="UBX_dom"/>
</dbReference>
<evidence type="ECO:0000313" key="7">
    <source>
        <dbReference type="EMBL" id="KAK9720934.1"/>
    </source>
</evidence>
<evidence type="ECO:0000256" key="2">
    <source>
        <dbReference type="ARBA" id="ARBA00022824"/>
    </source>
</evidence>
<evidence type="ECO:0000259" key="6">
    <source>
        <dbReference type="PROSITE" id="PS50033"/>
    </source>
</evidence>
<feature type="region of interest" description="Disordered" evidence="4">
    <location>
        <begin position="278"/>
        <end position="318"/>
    </location>
</feature>
<dbReference type="Gene3D" id="1.10.8.10">
    <property type="entry name" value="DNA helicase RuvA subunit, C-terminal domain"/>
    <property type="match status" value="1"/>
</dbReference>
<dbReference type="EMBL" id="JASJQH010006996">
    <property type="protein sequence ID" value="KAK9720934.1"/>
    <property type="molecule type" value="Genomic_DNA"/>
</dbReference>
<protein>
    <submittedName>
        <fullName evidence="7">UBX domain-containing protein 10</fullName>
    </submittedName>
</protein>
<dbReference type="PANTHER" id="PTHR23322:SF1">
    <property type="entry name" value="FAS-ASSOCIATED FACTOR 2"/>
    <property type="match status" value="1"/>
</dbReference>
<feature type="transmembrane region" description="Helical" evidence="5">
    <location>
        <begin position="83"/>
        <end position="112"/>
    </location>
</feature>
<evidence type="ECO:0000256" key="3">
    <source>
        <dbReference type="ARBA" id="ARBA00023054"/>
    </source>
</evidence>
<keyword evidence="3" id="KW-0175">Coiled coil</keyword>
<feature type="compositionally biased region" description="Basic and acidic residues" evidence="4">
    <location>
        <begin position="307"/>
        <end position="318"/>
    </location>
</feature>
<dbReference type="Proteomes" id="UP001479436">
    <property type="component" value="Unassembled WGS sequence"/>
</dbReference>
<feature type="domain" description="UBX" evidence="6">
    <location>
        <begin position="360"/>
        <end position="455"/>
    </location>
</feature>
<dbReference type="InterPro" id="IPR050730">
    <property type="entry name" value="UBX_domain-protein"/>
</dbReference>
<dbReference type="Gene3D" id="3.40.30.10">
    <property type="entry name" value="Glutaredoxin"/>
    <property type="match status" value="1"/>
</dbReference>
<dbReference type="InterPro" id="IPR006577">
    <property type="entry name" value="UAS"/>
</dbReference>
<dbReference type="PANTHER" id="PTHR23322">
    <property type="entry name" value="FAS-ASSOCIATED PROTEIN"/>
    <property type="match status" value="1"/>
</dbReference>
<dbReference type="SUPFAM" id="SSF54236">
    <property type="entry name" value="Ubiquitin-like"/>
    <property type="match status" value="1"/>
</dbReference>
<dbReference type="SMART" id="SM00166">
    <property type="entry name" value="UBX"/>
    <property type="match status" value="1"/>
</dbReference>
<gene>
    <name evidence="7" type="primary">ucp10_2</name>
    <name evidence="7" type="ORF">K7432_003808</name>
</gene>
<keyword evidence="5" id="KW-1133">Transmembrane helix</keyword>
<keyword evidence="8" id="KW-1185">Reference proteome</keyword>
<feature type="region of interest" description="Disordered" evidence="4">
    <location>
        <begin position="52"/>
        <end position="74"/>
    </location>
</feature>
<comment type="caution">
    <text evidence="7">The sequence shown here is derived from an EMBL/GenBank/DDBJ whole genome shotgun (WGS) entry which is preliminary data.</text>
</comment>
<organism evidence="7 8">
    <name type="scientific">Basidiobolus ranarum</name>
    <dbReference type="NCBI Taxonomy" id="34480"/>
    <lineage>
        <taxon>Eukaryota</taxon>
        <taxon>Fungi</taxon>
        <taxon>Fungi incertae sedis</taxon>
        <taxon>Zoopagomycota</taxon>
        <taxon>Entomophthoromycotina</taxon>
        <taxon>Basidiobolomycetes</taxon>
        <taxon>Basidiobolales</taxon>
        <taxon>Basidiobolaceae</taxon>
        <taxon>Basidiobolus</taxon>
    </lineage>
</organism>
<dbReference type="PROSITE" id="PS50033">
    <property type="entry name" value="UBX"/>
    <property type="match status" value="1"/>
</dbReference>
<accession>A0ABR2W5M6</accession>
<feature type="compositionally biased region" description="Basic and acidic residues" evidence="4">
    <location>
        <begin position="278"/>
        <end position="300"/>
    </location>
</feature>
<dbReference type="SMART" id="SM00594">
    <property type="entry name" value="UAS"/>
    <property type="match status" value="1"/>
</dbReference>
<dbReference type="Gene3D" id="3.10.20.90">
    <property type="entry name" value="Phosphatidylinositol 3-kinase Catalytic Subunit, Chain A, domain 1"/>
    <property type="match status" value="1"/>
</dbReference>
<dbReference type="InterPro" id="IPR049483">
    <property type="entry name" value="FAF1_2-like_UAS"/>
</dbReference>
<evidence type="ECO:0000313" key="8">
    <source>
        <dbReference type="Proteomes" id="UP001479436"/>
    </source>
</evidence>
<reference evidence="7 8" key="1">
    <citation type="submission" date="2023-04" db="EMBL/GenBank/DDBJ databases">
        <title>Genome of Basidiobolus ranarum AG-B5.</title>
        <authorList>
            <person name="Stajich J.E."/>
            <person name="Carter-House D."/>
            <person name="Gryganskyi A."/>
        </authorList>
    </citation>
    <scope>NUCLEOTIDE SEQUENCE [LARGE SCALE GENOMIC DNA]</scope>
    <source>
        <strain evidence="7 8">AG-B5</strain>
    </source>
</reference>
<evidence type="ECO:0000256" key="1">
    <source>
        <dbReference type="ARBA" id="ARBA00004240"/>
    </source>
</evidence>
<keyword evidence="5" id="KW-0472">Membrane</keyword>
<dbReference type="Pfam" id="PF00789">
    <property type="entry name" value="UBX"/>
    <property type="match status" value="1"/>
</dbReference>
<feature type="compositionally biased region" description="Polar residues" evidence="4">
    <location>
        <begin position="58"/>
        <end position="70"/>
    </location>
</feature>
<dbReference type="Pfam" id="PF21021">
    <property type="entry name" value="FAF1"/>
    <property type="match status" value="1"/>
</dbReference>
<dbReference type="InterPro" id="IPR029071">
    <property type="entry name" value="Ubiquitin-like_domsf"/>
</dbReference>
<dbReference type="InterPro" id="IPR009060">
    <property type="entry name" value="UBA-like_sf"/>
</dbReference>
<name>A0ABR2W5M6_9FUNG</name>
<dbReference type="SUPFAM" id="SSF46934">
    <property type="entry name" value="UBA-like"/>
    <property type="match status" value="1"/>
</dbReference>
<proteinExistence type="predicted"/>
<dbReference type="InterPro" id="IPR036249">
    <property type="entry name" value="Thioredoxin-like_sf"/>
</dbReference>
<dbReference type="Pfam" id="PF14555">
    <property type="entry name" value="UBA_4"/>
    <property type="match status" value="1"/>
</dbReference>